<dbReference type="Proteomes" id="UP000020681">
    <property type="component" value="Unassembled WGS sequence"/>
</dbReference>
<dbReference type="EMBL" id="JAOL01000200">
    <property type="protein sequence ID" value="EUA85297.1"/>
    <property type="molecule type" value="Genomic_DNA"/>
</dbReference>
<gene>
    <name evidence="1" type="ORF">I551_8267</name>
</gene>
<comment type="caution">
    <text evidence="1">The sequence shown here is derived from an EMBL/GenBank/DDBJ whole genome shotgun (WGS) entry which is preliminary data.</text>
</comment>
<proteinExistence type="predicted"/>
<reference evidence="1 2" key="1">
    <citation type="submission" date="2014-01" db="EMBL/GenBank/DDBJ databases">
        <authorList>
            <person name="Dobos K."/>
            <person name="Lenaerts A."/>
            <person name="Ordway D."/>
            <person name="DeGroote M.A."/>
            <person name="Parker T."/>
            <person name="Sizemore C."/>
            <person name="Tallon L.J."/>
            <person name="Sadzewicz L.K."/>
            <person name="Sengamalay N."/>
            <person name="Fraser C.M."/>
            <person name="Hine E."/>
            <person name="Shefchek K.A."/>
            <person name="Das S.P."/>
            <person name="Tettelin H."/>
        </authorList>
    </citation>
    <scope>NUCLEOTIDE SEQUENCE [LARGE SCALE GENOMIC DNA]</scope>
    <source>
        <strain evidence="1 2">Harvey</strain>
    </source>
</reference>
<sequence>MAGKVAWVMAWIILTTRRRRRRLGVADVGFDGSQQSG</sequence>
<evidence type="ECO:0000313" key="2">
    <source>
        <dbReference type="Proteomes" id="UP000020681"/>
    </source>
</evidence>
<protein>
    <submittedName>
        <fullName evidence="1">Uncharacterized protein</fullName>
    </submittedName>
</protein>
<keyword evidence="2" id="KW-1185">Reference proteome</keyword>
<evidence type="ECO:0000313" key="1">
    <source>
        <dbReference type="EMBL" id="EUA85297.1"/>
    </source>
</evidence>
<name>A0ABN0QKW2_MYCUL</name>
<organism evidence="1 2">
    <name type="scientific">Mycobacterium ulcerans str. Harvey</name>
    <dbReference type="NCBI Taxonomy" id="1299332"/>
    <lineage>
        <taxon>Bacteria</taxon>
        <taxon>Bacillati</taxon>
        <taxon>Actinomycetota</taxon>
        <taxon>Actinomycetes</taxon>
        <taxon>Mycobacteriales</taxon>
        <taxon>Mycobacteriaceae</taxon>
        <taxon>Mycobacterium</taxon>
        <taxon>Mycobacterium ulcerans group</taxon>
    </lineage>
</organism>
<accession>A0ABN0QKW2</accession>